<dbReference type="STRING" id="4529.A0A0E0QP62"/>
<accession>A0A0E0QP62</accession>
<name>A0A0E0QP62_ORYRU</name>
<dbReference type="EnsemblPlants" id="ORUFI09G04360.1">
    <property type="protein sequence ID" value="ORUFI09G04360.1"/>
    <property type="gene ID" value="ORUFI09G04360"/>
</dbReference>
<evidence type="ECO:0000313" key="2">
    <source>
        <dbReference type="EnsemblPlants" id="ORUFI09G04360.1"/>
    </source>
</evidence>
<feature type="compositionally biased region" description="Basic and acidic residues" evidence="1">
    <location>
        <begin position="1"/>
        <end position="16"/>
    </location>
</feature>
<proteinExistence type="predicted"/>
<evidence type="ECO:0000256" key="1">
    <source>
        <dbReference type="SAM" id="MobiDB-lite"/>
    </source>
</evidence>
<keyword evidence="3" id="KW-1185">Reference proteome</keyword>
<evidence type="ECO:0000313" key="3">
    <source>
        <dbReference type="Proteomes" id="UP000008022"/>
    </source>
</evidence>
<organism evidence="2 3">
    <name type="scientific">Oryza rufipogon</name>
    <name type="common">Brownbeard rice</name>
    <name type="synonym">Asian wild rice</name>
    <dbReference type="NCBI Taxonomy" id="4529"/>
    <lineage>
        <taxon>Eukaryota</taxon>
        <taxon>Viridiplantae</taxon>
        <taxon>Streptophyta</taxon>
        <taxon>Embryophyta</taxon>
        <taxon>Tracheophyta</taxon>
        <taxon>Spermatophyta</taxon>
        <taxon>Magnoliopsida</taxon>
        <taxon>Liliopsida</taxon>
        <taxon>Poales</taxon>
        <taxon>Poaceae</taxon>
        <taxon>BOP clade</taxon>
        <taxon>Oryzoideae</taxon>
        <taxon>Oryzeae</taxon>
        <taxon>Oryzinae</taxon>
        <taxon>Oryza</taxon>
    </lineage>
</organism>
<sequence length="162" mass="18165">MEIAEKSRQKELESAQEKNTMGNPTISTTKDFSSEKQIAKSIQMEESTNPRANLSSAGTNSTEIAYGGQMLHEEYALLSLQTELGQQMSYTALMQQVIQSQSPKINLHTNQGRLAEMNYHLQSPIGYSNSMILTTNRCIDNFDQAVLEAEQEVQKTKIKRTS</sequence>
<dbReference type="AlphaFoldDB" id="A0A0E0QP62"/>
<feature type="compositionally biased region" description="Polar residues" evidence="1">
    <location>
        <begin position="44"/>
        <end position="60"/>
    </location>
</feature>
<dbReference type="Proteomes" id="UP000008022">
    <property type="component" value="Unassembled WGS sequence"/>
</dbReference>
<protein>
    <submittedName>
        <fullName evidence="2">Uncharacterized protein</fullName>
    </submittedName>
</protein>
<feature type="compositionally biased region" description="Polar residues" evidence="1">
    <location>
        <begin position="17"/>
        <end position="31"/>
    </location>
</feature>
<reference evidence="3" key="1">
    <citation type="submission" date="2013-06" db="EMBL/GenBank/DDBJ databases">
        <authorList>
            <person name="Zhao Q."/>
        </authorList>
    </citation>
    <scope>NUCLEOTIDE SEQUENCE</scope>
    <source>
        <strain evidence="3">cv. W1943</strain>
    </source>
</reference>
<dbReference type="Gramene" id="ORUFI09G04360.1">
    <property type="protein sequence ID" value="ORUFI09G04360.1"/>
    <property type="gene ID" value="ORUFI09G04360"/>
</dbReference>
<feature type="region of interest" description="Disordered" evidence="1">
    <location>
        <begin position="1"/>
        <end position="60"/>
    </location>
</feature>
<dbReference type="OMA" id="ANSIQME"/>
<reference evidence="2" key="2">
    <citation type="submission" date="2015-06" db="UniProtKB">
        <authorList>
            <consortium name="EnsemblPlants"/>
        </authorList>
    </citation>
    <scope>IDENTIFICATION</scope>
</reference>
<dbReference type="HOGENOM" id="CLU_156170_0_0_1"/>